<protein>
    <recommendedName>
        <fullName evidence="7">Glutaminase</fullName>
    </recommendedName>
</protein>
<gene>
    <name evidence="5" type="ORF">SAMN05443244_2155</name>
</gene>
<dbReference type="PANTHER" id="PTHR31987:SF1">
    <property type="entry name" value="GLUTAMINASE A"/>
    <property type="match status" value="1"/>
</dbReference>
<evidence type="ECO:0008006" key="7">
    <source>
        <dbReference type="Google" id="ProtNLM"/>
    </source>
</evidence>
<evidence type="ECO:0000259" key="4">
    <source>
        <dbReference type="Pfam" id="PF17168"/>
    </source>
</evidence>
<dbReference type="InterPro" id="IPR008928">
    <property type="entry name" value="6-hairpin_glycosidase_sf"/>
</dbReference>
<evidence type="ECO:0000313" key="6">
    <source>
        <dbReference type="Proteomes" id="UP000182409"/>
    </source>
</evidence>
<evidence type="ECO:0000313" key="5">
    <source>
        <dbReference type="EMBL" id="SEB90885.1"/>
    </source>
</evidence>
<feature type="domain" description="DUF4964" evidence="2">
    <location>
        <begin position="19"/>
        <end position="79"/>
    </location>
</feature>
<evidence type="ECO:0000259" key="2">
    <source>
        <dbReference type="Pfam" id="PF16334"/>
    </source>
</evidence>
<feature type="signal peptide" evidence="1">
    <location>
        <begin position="1"/>
        <end position="20"/>
    </location>
</feature>
<accession>A0A1H4N830</accession>
<dbReference type="InterPro" id="IPR032515">
    <property type="entry name" value="DUF4964"/>
</dbReference>
<reference evidence="5 6" key="1">
    <citation type="submission" date="2016-10" db="EMBL/GenBank/DDBJ databases">
        <authorList>
            <person name="de Groot N.N."/>
        </authorList>
    </citation>
    <scope>NUCLEOTIDE SEQUENCE [LARGE SCALE GENOMIC DNA]</scope>
    <source>
        <strain evidence="5 6">AB35.6</strain>
    </source>
</reference>
<dbReference type="SUPFAM" id="SSF48208">
    <property type="entry name" value="Six-hairpin glycosidases"/>
    <property type="match status" value="1"/>
</dbReference>
<dbReference type="Pfam" id="PF16334">
    <property type="entry name" value="DUF4964"/>
    <property type="match status" value="1"/>
</dbReference>
<dbReference type="Pfam" id="PF17168">
    <property type="entry name" value="DUF5127"/>
    <property type="match status" value="1"/>
</dbReference>
<evidence type="ECO:0000256" key="1">
    <source>
        <dbReference type="SAM" id="SignalP"/>
    </source>
</evidence>
<name>A0A1H4N830_9BACT</name>
<dbReference type="RefSeq" id="WP_074655935.1">
    <property type="nucleotide sequence ID" value="NZ_FNSD01000001.1"/>
</dbReference>
<feature type="chain" id="PRO_5010357381" description="Glutaminase" evidence="1">
    <location>
        <begin position="21"/>
        <end position="692"/>
    </location>
</feature>
<dbReference type="Proteomes" id="UP000182409">
    <property type="component" value="Unassembled WGS sequence"/>
</dbReference>
<dbReference type="GO" id="GO:0005975">
    <property type="term" value="P:carbohydrate metabolic process"/>
    <property type="evidence" value="ECO:0007669"/>
    <property type="project" value="InterPro"/>
</dbReference>
<organism evidence="5 6">
    <name type="scientific">Terriglobus roseus</name>
    <dbReference type="NCBI Taxonomy" id="392734"/>
    <lineage>
        <taxon>Bacteria</taxon>
        <taxon>Pseudomonadati</taxon>
        <taxon>Acidobacteriota</taxon>
        <taxon>Terriglobia</taxon>
        <taxon>Terriglobales</taxon>
        <taxon>Acidobacteriaceae</taxon>
        <taxon>Terriglobus</taxon>
    </lineage>
</organism>
<dbReference type="PANTHER" id="PTHR31987">
    <property type="entry name" value="GLUTAMINASE A-RELATED"/>
    <property type="match status" value="1"/>
</dbReference>
<dbReference type="EMBL" id="FNSD01000001">
    <property type="protein sequence ID" value="SEB90885.1"/>
    <property type="molecule type" value="Genomic_DNA"/>
</dbReference>
<feature type="domain" description="Glutaminase A central" evidence="3">
    <location>
        <begin position="329"/>
        <end position="676"/>
    </location>
</feature>
<dbReference type="InterPro" id="IPR052743">
    <property type="entry name" value="Glutaminase_GtaA"/>
</dbReference>
<evidence type="ECO:0000259" key="3">
    <source>
        <dbReference type="Pfam" id="PF16335"/>
    </source>
</evidence>
<proteinExistence type="predicted"/>
<dbReference type="InterPro" id="IPR033433">
    <property type="entry name" value="GtaA_N"/>
</dbReference>
<feature type="domain" description="Glutaminase A N-terminal" evidence="4">
    <location>
        <begin position="96"/>
        <end position="323"/>
    </location>
</feature>
<dbReference type="Pfam" id="PF16335">
    <property type="entry name" value="GtaA_6_Hairpin"/>
    <property type="match status" value="1"/>
</dbReference>
<dbReference type="AlphaFoldDB" id="A0A1H4N830"/>
<keyword evidence="1" id="KW-0732">Signal</keyword>
<sequence length="692" mass="77136">MHLRKSALPLALLFTTLANAQSDRRPPATPLIAHDPYFSVWSFTDKLTDESTKHWTGHSQPLDSLVRVDGKSFRIMGNSPREVPAMEQTGTELTPTHTRYHFAGGGVAIDLTFFTPAFLDDLDLLSRPATYLTWTAHSTDGQPHQVSAFLNANAEMATSFSGQPVTYARQQTGNMTVLSVGTQSQNVLNRSGDDLKIDWGYFHIAVPTAAGAKTTLSGRTAQGFAKDGMLAGADDIDGPAPNTKAATEMAVAIPFGSVSVQPVSKTVIVSYTETFSMEVLNTRVRPWWQRDGKPVSDMLEEALRDYDKLDARGNAFDAKLVADLTKTAGEHYAWLCTLSYRQSIAAHKLVAGPDGQPMLFAKENFSNGDTATVDVFYPSAPIFLFFNPRLLHAQVLPILEYAAMPNRWRFPFAPHDLGRYPLANGQDYGGGEKTEEDQMPVEESGNMILLVDALARLEPNGDGVKLAEKYWPQLTQWAQYLHEHGLDPEKQLTTDDFAGHVTHNANLSLKAIDALAAYADLSKLLHHDAEAKKYNTDAHEYAKKWMEMDREGDHYKLAFDSPNTWSQKYNLVWDKLLGYDLFPKSVRDSELTFYKTKLNIYGLPLDSRKDYTKLDWELWTATLADDSATFNTLVDPLYKWSNETTSRVPMTDWYDTKTGKQSGFQARSVVGGLFIKALADKPLADKYRSLAK</sequence>
<dbReference type="InterPro" id="IPR032514">
    <property type="entry name" value="GtaA_central"/>
</dbReference>
<dbReference type="OrthoDB" id="175993at2"/>